<dbReference type="InterPro" id="IPR029033">
    <property type="entry name" value="His_PPase_superfam"/>
</dbReference>
<name>A0A401FHT8_9LACO</name>
<dbReference type="Gene3D" id="3.40.50.1240">
    <property type="entry name" value="Phosphoglycerate mutase-like"/>
    <property type="match status" value="1"/>
</dbReference>
<protein>
    <submittedName>
        <fullName evidence="1">Phosphoglycerate mutase</fullName>
        <ecNumber evidence="1">5.4.2.-</ecNumber>
    </submittedName>
</protein>
<reference evidence="1 2" key="1">
    <citation type="submission" date="2017-11" db="EMBL/GenBank/DDBJ databases">
        <title>Draft Genome Sequence of Lactobacillus curieae NBRC 111893 isolated from Koso, a Japanese sugar-Vegetable Fermented Beverage.</title>
        <authorList>
            <person name="Chiou T.Y."/>
            <person name="Oshima K."/>
            <person name="Suda W."/>
            <person name="Hattori M."/>
            <person name="Takahashi T."/>
        </authorList>
    </citation>
    <scope>NUCLEOTIDE SEQUENCE [LARGE SCALE GENOMIC DNA]</scope>
    <source>
        <strain evidence="1 2">NBRC111893</strain>
    </source>
</reference>
<dbReference type="Proteomes" id="UP000286974">
    <property type="component" value="Unassembled WGS sequence"/>
</dbReference>
<accession>A0A401FHT8</accession>
<dbReference type="EC" id="5.4.2.-" evidence="1"/>
<dbReference type="EMBL" id="BEXA01000001">
    <property type="protein sequence ID" value="GAY71940.1"/>
    <property type="molecule type" value="Genomic_DNA"/>
</dbReference>
<sequence>MTYFHGNSLRALSKYIEDIINLEMATGQPVVYDFNDKLEVQSKNKLG</sequence>
<proteinExistence type="predicted"/>
<gene>
    <name evidence="1" type="ORF">NBRC111893_86</name>
</gene>
<dbReference type="AlphaFoldDB" id="A0A401FHT8"/>
<keyword evidence="1" id="KW-0413">Isomerase</keyword>
<comment type="caution">
    <text evidence="1">The sequence shown here is derived from an EMBL/GenBank/DDBJ whole genome shotgun (WGS) entry which is preliminary data.</text>
</comment>
<dbReference type="GO" id="GO:0016853">
    <property type="term" value="F:isomerase activity"/>
    <property type="evidence" value="ECO:0007669"/>
    <property type="project" value="UniProtKB-KW"/>
</dbReference>
<evidence type="ECO:0000313" key="2">
    <source>
        <dbReference type="Proteomes" id="UP000286974"/>
    </source>
</evidence>
<keyword evidence="2" id="KW-1185">Reference proteome</keyword>
<organism evidence="1 2">
    <name type="scientific">Lentilactobacillus kosonis</name>
    <dbReference type="NCBI Taxonomy" id="2810561"/>
    <lineage>
        <taxon>Bacteria</taxon>
        <taxon>Bacillati</taxon>
        <taxon>Bacillota</taxon>
        <taxon>Bacilli</taxon>
        <taxon>Lactobacillales</taxon>
        <taxon>Lactobacillaceae</taxon>
        <taxon>Lentilactobacillus</taxon>
    </lineage>
</organism>
<evidence type="ECO:0000313" key="1">
    <source>
        <dbReference type="EMBL" id="GAY71940.1"/>
    </source>
</evidence>